<keyword evidence="6 8" id="KW-0443">Lipid metabolism</keyword>
<dbReference type="NCBIfam" id="NF003657">
    <property type="entry name" value="PRK05289.1"/>
    <property type="match status" value="1"/>
</dbReference>
<comment type="subcellular location">
    <subcellularLocation>
        <location evidence="8">Cytoplasm</location>
    </subcellularLocation>
</comment>
<dbReference type="GO" id="GO:0016020">
    <property type="term" value="C:membrane"/>
    <property type="evidence" value="ECO:0007669"/>
    <property type="project" value="GOC"/>
</dbReference>
<comment type="catalytic activity">
    <reaction evidence="8">
        <text>a (3R)-hydroxyacyl-[ACP] + UDP-N-acetyl-alpha-D-glucosamine = a UDP-3-O-[(3R)-3-hydroxyacyl]-N-acetyl-alpha-D-glucosamine + holo-[ACP]</text>
        <dbReference type="Rhea" id="RHEA:67812"/>
        <dbReference type="Rhea" id="RHEA-COMP:9685"/>
        <dbReference type="Rhea" id="RHEA-COMP:9945"/>
        <dbReference type="ChEBI" id="CHEBI:57705"/>
        <dbReference type="ChEBI" id="CHEBI:64479"/>
        <dbReference type="ChEBI" id="CHEBI:78827"/>
        <dbReference type="ChEBI" id="CHEBI:173225"/>
        <dbReference type="EC" id="2.3.1.129"/>
    </reaction>
</comment>
<evidence type="ECO:0000313" key="10">
    <source>
        <dbReference type="EMBL" id="CUS35213.1"/>
    </source>
</evidence>
<dbReference type="InterPro" id="IPR029098">
    <property type="entry name" value="Acetyltransf_C"/>
</dbReference>
<evidence type="ECO:0000259" key="9">
    <source>
        <dbReference type="Pfam" id="PF13720"/>
    </source>
</evidence>
<gene>
    <name evidence="8 10" type="primary">lpxA</name>
    <name evidence="10" type="ORF">COMA1_20174</name>
</gene>
<keyword evidence="5 8" id="KW-0677">Repeat</keyword>
<proteinExistence type="inferred from homology"/>
<dbReference type="GO" id="GO:0009245">
    <property type="term" value="P:lipid A biosynthetic process"/>
    <property type="evidence" value="ECO:0007669"/>
    <property type="project" value="UniProtKB-UniRule"/>
</dbReference>
<dbReference type="Gene3D" id="1.20.1180.10">
    <property type="entry name" value="Udp N-acetylglucosamine O-acyltransferase, C-terminal domain"/>
    <property type="match status" value="1"/>
</dbReference>
<dbReference type="GO" id="GO:0008780">
    <property type="term" value="F:acyl-[acyl-carrier-protein]-UDP-N-acetylglucosamine O-acyltransferase activity"/>
    <property type="evidence" value="ECO:0007669"/>
    <property type="project" value="UniProtKB-UniRule"/>
</dbReference>
<evidence type="ECO:0000313" key="11">
    <source>
        <dbReference type="Proteomes" id="UP000199032"/>
    </source>
</evidence>
<evidence type="ECO:0000256" key="2">
    <source>
        <dbReference type="ARBA" id="ARBA00022516"/>
    </source>
</evidence>
<dbReference type="GO" id="GO:0005737">
    <property type="term" value="C:cytoplasm"/>
    <property type="evidence" value="ECO:0007669"/>
    <property type="project" value="UniProtKB-SubCell"/>
</dbReference>
<dbReference type="PIRSF" id="PIRSF000456">
    <property type="entry name" value="UDP-GlcNAc_acltr"/>
    <property type="match status" value="1"/>
</dbReference>
<dbReference type="AlphaFoldDB" id="A0A0S4LEY6"/>
<keyword evidence="7 8" id="KW-0012">Acyltransferase</keyword>
<dbReference type="InterPro" id="IPR010137">
    <property type="entry name" value="Lipid_A_LpxA"/>
</dbReference>
<comment type="function">
    <text evidence="8">Involved in the biosynthesis of lipid A, a phosphorylated glycolipid that anchors the lipopolysaccharide to the outer membrane of the cell.</text>
</comment>
<keyword evidence="2 8" id="KW-0444">Lipid biosynthesis</keyword>
<comment type="similarity">
    <text evidence="8">Belongs to the transferase hexapeptide repeat family. LpxA subfamily.</text>
</comment>
<dbReference type="UniPathway" id="UPA00359">
    <property type="reaction ID" value="UER00477"/>
</dbReference>
<dbReference type="NCBIfam" id="TIGR01852">
    <property type="entry name" value="lipid_A_lpxA"/>
    <property type="match status" value="1"/>
</dbReference>
<dbReference type="PANTHER" id="PTHR43480">
    <property type="entry name" value="ACYL-[ACYL-CARRIER-PROTEIN]--UDP-N-ACETYLGLUCOSAMINE O-ACYLTRANSFERASE"/>
    <property type="match status" value="1"/>
</dbReference>
<dbReference type="CDD" id="cd03351">
    <property type="entry name" value="LbH_UDP-GlcNAc_AT"/>
    <property type="match status" value="1"/>
</dbReference>
<dbReference type="RefSeq" id="WP_090747503.1">
    <property type="nucleotide sequence ID" value="NZ_CZQA01000008.1"/>
</dbReference>
<evidence type="ECO:0000256" key="7">
    <source>
        <dbReference type="ARBA" id="ARBA00023315"/>
    </source>
</evidence>
<keyword evidence="1 8" id="KW-0963">Cytoplasm</keyword>
<dbReference type="PANTHER" id="PTHR43480:SF1">
    <property type="entry name" value="ACYL-[ACYL-CARRIER-PROTEIN]--UDP-N-ACETYLGLUCOSAMINE O-ACYLTRANSFERASE, MITOCHONDRIAL-RELATED"/>
    <property type="match status" value="1"/>
</dbReference>
<dbReference type="STRING" id="1742972.COMA1_20174"/>
<keyword evidence="4 8" id="KW-0808">Transferase</keyword>
<feature type="domain" description="UDP N-acetylglucosamine O-acyltransferase C-terminal" evidence="9">
    <location>
        <begin position="175"/>
        <end position="256"/>
    </location>
</feature>
<dbReference type="HAMAP" id="MF_00387">
    <property type="entry name" value="LpxA"/>
    <property type="match status" value="1"/>
</dbReference>
<organism evidence="10 11">
    <name type="scientific">Candidatus Nitrospira nitrosa</name>
    <dbReference type="NCBI Taxonomy" id="1742972"/>
    <lineage>
        <taxon>Bacteria</taxon>
        <taxon>Pseudomonadati</taxon>
        <taxon>Nitrospirota</taxon>
        <taxon>Nitrospiria</taxon>
        <taxon>Nitrospirales</taxon>
        <taxon>Nitrospiraceae</taxon>
        <taxon>Nitrospira</taxon>
    </lineage>
</organism>
<keyword evidence="11" id="KW-1185">Reference proteome</keyword>
<evidence type="ECO:0000256" key="5">
    <source>
        <dbReference type="ARBA" id="ARBA00022737"/>
    </source>
</evidence>
<dbReference type="InterPro" id="IPR018357">
    <property type="entry name" value="Hexapep_transf_CS"/>
</dbReference>
<evidence type="ECO:0000256" key="6">
    <source>
        <dbReference type="ARBA" id="ARBA00023098"/>
    </source>
</evidence>
<dbReference type="Proteomes" id="UP000199032">
    <property type="component" value="Unassembled WGS sequence"/>
</dbReference>
<evidence type="ECO:0000256" key="3">
    <source>
        <dbReference type="ARBA" id="ARBA00022556"/>
    </source>
</evidence>
<keyword evidence="3 8" id="KW-0441">Lipid A biosynthesis</keyword>
<dbReference type="PROSITE" id="PS00101">
    <property type="entry name" value="HEXAPEP_TRANSFERASES"/>
    <property type="match status" value="1"/>
</dbReference>
<accession>A0A0S4LEY6</accession>
<evidence type="ECO:0000256" key="4">
    <source>
        <dbReference type="ARBA" id="ARBA00022679"/>
    </source>
</evidence>
<dbReference type="OrthoDB" id="9807278at2"/>
<dbReference type="InterPro" id="IPR037157">
    <property type="entry name" value="Acetyltransf_C_sf"/>
</dbReference>
<reference evidence="10 11" key="1">
    <citation type="submission" date="2015-10" db="EMBL/GenBank/DDBJ databases">
        <authorList>
            <person name="Gilbert D.G."/>
        </authorList>
    </citation>
    <scope>NUCLEOTIDE SEQUENCE [LARGE SCALE GENOMIC DNA]</scope>
    <source>
        <strain evidence="10">COMA1</strain>
    </source>
</reference>
<comment type="subunit">
    <text evidence="8">Homotrimer.</text>
</comment>
<protein>
    <recommendedName>
        <fullName evidence="8">Acyl-[acyl-carrier-protein]--UDP-N-acetylglucosamine O-acyltransferase</fullName>
        <shortName evidence="8">UDP-N-acetylglucosamine acyltransferase</shortName>
        <ecNumber evidence="8">2.3.1.129</ecNumber>
    </recommendedName>
</protein>
<evidence type="ECO:0000256" key="8">
    <source>
        <dbReference type="HAMAP-Rule" id="MF_00387"/>
    </source>
</evidence>
<dbReference type="Gene3D" id="2.160.10.10">
    <property type="entry name" value="Hexapeptide repeat proteins"/>
    <property type="match status" value="1"/>
</dbReference>
<dbReference type="EMBL" id="CZQA01000008">
    <property type="protein sequence ID" value="CUS35213.1"/>
    <property type="molecule type" value="Genomic_DNA"/>
</dbReference>
<evidence type="ECO:0000256" key="1">
    <source>
        <dbReference type="ARBA" id="ARBA00022490"/>
    </source>
</evidence>
<dbReference type="Pfam" id="PF13720">
    <property type="entry name" value="Acetyltransf_11"/>
    <property type="match status" value="1"/>
</dbReference>
<dbReference type="InterPro" id="IPR011004">
    <property type="entry name" value="Trimer_LpxA-like_sf"/>
</dbReference>
<name>A0A0S4LEY6_9BACT</name>
<dbReference type="SUPFAM" id="SSF51161">
    <property type="entry name" value="Trimeric LpxA-like enzymes"/>
    <property type="match status" value="1"/>
</dbReference>
<sequence length="272" mass="29225">MKIHPSAIVHPKATLDTDVEVGPFCVVGEHVVIGKGSRLHSHVNVEGWTEIGERNEVHPFASIGGPPQHLAYKGEPTKVTIGHDNILREYVTINRGTVQGGGVTSLGSKGILMAYVHVAHDCRLGNHIIMANAASLAGHITIGDHSVIGGLTGVLQFVRIGDYVMVGGCCAIGQDIPPFAFAAGGYRAHLYGLNTVGLQRHGFSVDRIALLRKAFDLLFRTGHRTAEAVKLAKKEFKGQEDVAKILAFMEGTKRGISRAVSSDLEREFDQPV</sequence>
<dbReference type="EC" id="2.3.1.129" evidence="8"/>
<comment type="pathway">
    <text evidence="8">Glycolipid biosynthesis; lipid IV(A) biosynthesis; lipid IV(A) from (3R)-3-hydroxytetradecanoyl-[acyl-carrier-protein] and UDP-N-acetyl-alpha-D-glucosamine: step 1/6.</text>
</comment>